<reference evidence="1 2" key="1">
    <citation type="journal article" date="2019" name="Int. J. Syst. Evol. Microbiol.">
        <title>The Global Catalogue of Microorganisms (GCM) 10K type strain sequencing project: providing services to taxonomists for standard genome sequencing and annotation.</title>
        <authorList>
            <consortium name="The Broad Institute Genomics Platform"/>
            <consortium name="The Broad Institute Genome Sequencing Center for Infectious Disease"/>
            <person name="Wu L."/>
            <person name="Ma J."/>
        </authorList>
    </citation>
    <scope>NUCLEOTIDE SEQUENCE [LARGE SCALE GENOMIC DNA]</scope>
    <source>
        <strain evidence="1 2">CGMCC 1.12543</strain>
    </source>
</reference>
<evidence type="ECO:0000313" key="2">
    <source>
        <dbReference type="Proteomes" id="UP001596099"/>
    </source>
</evidence>
<gene>
    <name evidence="1" type="ORF">ACFPYI_02115</name>
</gene>
<dbReference type="EMBL" id="JBHSQH010000001">
    <property type="protein sequence ID" value="MFC5970116.1"/>
    <property type="molecule type" value="Genomic_DNA"/>
</dbReference>
<dbReference type="Proteomes" id="UP001596099">
    <property type="component" value="Unassembled WGS sequence"/>
</dbReference>
<proteinExistence type="predicted"/>
<dbReference type="AlphaFoldDB" id="A0ABD5RI28"/>
<sequence>MSRPTTFDDTYEAFLALEDDLCPFDVVRDGVRVWELVRFEVFRQVVAAQGEWGQPHTNVQRSGRVYLELASLAARNLVRRNPFLGGRHDVLFWGHPRRKRLDDGYWWDVYCDPITDGLSLDALHVEPPHLNRHYTPAKTERLRYVDAVEILGQAGELVGATLGRPSFDAFDDVERYLGEEFDADVRVADLAQRRLAYRRAVRPLYRRLLASVDPELVVVVVSYAGREPFVEVCHELGITVVELQHGVIDRYQAGYSFPDWRTKETFPDYLFTFGEFWTDQADLPVPDDHVYAVGYPHLEASVERYASVERRDQVVFVSTGEVGHTLSKQAVSLHERPDHDWSVAYKLHPGESDRWREEYPWLVDSGVEVVDESGRPLHRLFAESRAQVGVYSTALYEGVRFGVETYLVDLPWMPSPPGLDGLATVVEPGDDLGTVLGSADPAADTTRFFEPNPLSAVRRAIDDVLDRPGY</sequence>
<comment type="caution">
    <text evidence="1">The sequence shown here is derived from an EMBL/GenBank/DDBJ whole genome shotgun (WGS) entry which is preliminary data.</text>
</comment>
<name>A0ABD5RI28_9EURY</name>
<accession>A0ABD5RI28</accession>
<keyword evidence="2" id="KW-1185">Reference proteome</keyword>
<organism evidence="1 2">
    <name type="scientific">Halomarina salina</name>
    <dbReference type="NCBI Taxonomy" id="1872699"/>
    <lineage>
        <taxon>Archaea</taxon>
        <taxon>Methanobacteriati</taxon>
        <taxon>Methanobacteriota</taxon>
        <taxon>Stenosarchaea group</taxon>
        <taxon>Halobacteria</taxon>
        <taxon>Halobacteriales</taxon>
        <taxon>Natronomonadaceae</taxon>
        <taxon>Halomarina</taxon>
    </lineage>
</organism>
<evidence type="ECO:0000313" key="1">
    <source>
        <dbReference type="EMBL" id="MFC5970116.1"/>
    </source>
</evidence>
<dbReference type="RefSeq" id="WP_247418783.1">
    <property type="nucleotide sequence ID" value="NZ_JALLGW010000002.1"/>
</dbReference>
<protein>
    <submittedName>
        <fullName evidence="1">Uncharacterized protein</fullName>
    </submittedName>
</protein>
<dbReference type="SUPFAM" id="SSF53756">
    <property type="entry name" value="UDP-Glycosyltransferase/glycogen phosphorylase"/>
    <property type="match status" value="1"/>
</dbReference>